<gene>
    <name evidence="1" type="ORF">Q428_12440</name>
</gene>
<evidence type="ECO:0000313" key="2">
    <source>
        <dbReference type="Proteomes" id="UP000019681"/>
    </source>
</evidence>
<comment type="caution">
    <text evidence="1">The sequence shown here is derived from an EMBL/GenBank/DDBJ whole genome shotgun (WGS) entry which is preliminary data.</text>
</comment>
<dbReference type="InterPro" id="IPR014060">
    <property type="entry name" value="PglZ"/>
</dbReference>
<dbReference type="Pfam" id="PF08665">
    <property type="entry name" value="PglZ"/>
    <property type="match status" value="1"/>
</dbReference>
<sequence length="851" mass="100618">MNLTEIKKILEENLNKESSDGRKRNIIFWYDEESEFVEDIKDLRLENAKIIHLGENNSFYIKHLLEKEDTESNYLIYSPNPKPMARENWLLDIEKYSQEFSTDKATVIMRDLGVKDETLRSVFKKYIRFFGNKERYKKFASYNITDFTEEKVNIAVLSTLCKLPVADFELVVKTILMEEAKGENKYIEEIIKFGGIDAFWNLVEKKYGYHLEEKSLEQLSIMFLITNLSYNLEAKMPSTWEKFISPKKADAIVFTNHFMSHSVDHEIFDVWANQIEKKLNLKEYLSKWDIEDYILCDTFKAFDEEIIAWLISNLVEKIGEFEKYRKIINRRRTTHWFNKFKNEYESIYYAMEILRLEQELQKTIKGFSAYEIMENYTKNYYLFDYFYRKFYLSYDKVDDKESFARLVEVIENTYTHWYLEELSIKWSSMIEDELIDDIRINGLVKQQEFYNQYIYPHMRNEERVFVIISDALRYEAAKEFTDILNKERRGKAELSFMQGVVPSYTKLGMATLLPHKKIEINDKAEVIIDGINSMGTENRQKILSKYSTDVVAISYNDMKDMKRPEYKENFDGKKLVYIYHNVIDAIGDKAATERDVFEAVEKTFEDLNTLIKNLVNNVSATNIYITADHGFIYRRSSLQEYDKISKADVKAIDEGRRFILGEEKKDEQGILTLPMNYLLGEDAKLNAIIPKGVTRFKVQGAGANYVHGGAALQEIVIPVVKFKNIRKDEFKSSKVEVKLTNISRKITNRITYLEFFQTEKVEDKKIPMTLKLYFEDEEGNRISNENIIIADSRSSKPEDRTFREKFTLKDQPYDKGQKYYLVMEDEEESVEKIYDRVPFMIDLAIVNDFGF</sequence>
<name>A0A017RSJ7_9CLOT</name>
<dbReference type="Proteomes" id="UP000019681">
    <property type="component" value="Unassembled WGS sequence"/>
</dbReference>
<dbReference type="EMBL" id="AZQP01000046">
    <property type="protein sequence ID" value="EYE87607.1"/>
    <property type="molecule type" value="Genomic_DNA"/>
</dbReference>
<organism evidence="1 2">
    <name type="scientific">Fervidicella metallireducens AeB</name>
    <dbReference type="NCBI Taxonomy" id="1403537"/>
    <lineage>
        <taxon>Bacteria</taxon>
        <taxon>Bacillati</taxon>
        <taxon>Bacillota</taxon>
        <taxon>Clostridia</taxon>
        <taxon>Eubacteriales</taxon>
        <taxon>Clostridiaceae</taxon>
        <taxon>Fervidicella</taxon>
    </lineage>
</organism>
<protein>
    <submittedName>
        <fullName evidence="1">Uncharacterized protein</fullName>
    </submittedName>
</protein>
<reference evidence="1 2" key="1">
    <citation type="journal article" date="2014" name="Genome Announc.">
        <title>Draft Genome Sequence of Fervidicella metallireducens Strain AeBT, an Iron-Reducing Thermoanaerobe from the Great Artesian Basin.</title>
        <authorList>
            <person name="Patel B.K."/>
        </authorList>
    </citation>
    <scope>NUCLEOTIDE SEQUENCE [LARGE SCALE GENOMIC DNA]</scope>
    <source>
        <strain evidence="1 2">AeB</strain>
    </source>
</reference>
<proteinExistence type="predicted"/>
<dbReference type="RefSeq" id="WP_035381189.1">
    <property type="nucleotide sequence ID" value="NZ_AZQP01000046.1"/>
</dbReference>
<accession>A0A017RSJ7</accession>
<dbReference type="OrthoDB" id="9769734at2"/>
<dbReference type="AlphaFoldDB" id="A0A017RSJ7"/>
<dbReference type="STRING" id="1403537.Q428_12440"/>
<keyword evidence="2" id="KW-1185">Reference proteome</keyword>
<dbReference type="NCBIfam" id="TIGR02687">
    <property type="entry name" value="BREX-1 system phosphatase PglZ type A"/>
    <property type="match status" value="1"/>
</dbReference>
<evidence type="ECO:0000313" key="1">
    <source>
        <dbReference type="EMBL" id="EYE87607.1"/>
    </source>
</evidence>